<dbReference type="OrthoDB" id="1707612at2"/>
<dbReference type="STRING" id="335541.Swol_1953"/>
<dbReference type="Pfam" id="PF09819">
    <property type="entry name" value="ABC_cobalt"/>
    <property type="match status" value="1"/>
</dbReference>
<evidence type="ECO:0000256" key="1">
    <source>
        <dbReference type="SAM" id="Phobius"/>
    </source>
</evidence>
<keyword evidence="1" id="KW-1133">Transmembrane helix</keyword>
<dbReference type="eggNOG" id="ENOG5030S9M">
    <property type="taxonomic scope" value="Bacteria"/>
</dbReference>
<gene>
    <name evidence="2" type="ordered locus">Swol_1953</name>
</gene>
<keyword evidence="1" id="KW-0812">Transmembrane</keyword>
<feature type="transmembrane region" description="Helical" evidence="1">
    <location>
        <begin position="96"/>
        <end position="115"/>
    </location>
</feature>
<accession>Q0AVK4</accession>
<dbReference type="HOGENOM" id="CLU_1500977_0_0_9"/>
<protein>
    <submittedName>
        <fullName evidence="2">Uncharacterized protein</fullName>
    </submittedName>
</protein>
<evidence type="ECO:0000313" key="3">
    <source>
        <dbReference type="Proteomes" id="UP000001968"/>
    </source>
</evidence>
<evidence type="ECO:0000313" key="2">
    <source>
        <dbReference type="EMBL" id="ABI69250.1"/>
    </source>
</evidence>
<feature type="transmembrane region" description="Helical" evidence="1">
    <location>
        <begin position="12"/>
        <end position="33"/>
    </location>
</feature>
<dbReference type="EMBL" id="CP000448">
    <property type="protein sequence ID" value="ABI69250.1"/>
    <property type="molecule type" value="Genomic_DNA"/>
</dbReference>
<dbReference type="KEGG" id="swo:Swol_1953"/>
<feature type="transmembrane region" description="Helical" evidence="1">
    <location>
        <begin position="150"/>
        <end position="171"/>
    </location>
</feature>
<keyword evidence="1" id="KW-0472">Membrane</keyword>
<feature type="transmembrane region" description="Helical" evidence="1">
    <location>
        <begin position="73"/>
        <end position="90"/>
    </location>
</feature>
<organism evidence="2 3">
    <name type="scientific">Syntrophomonas wolfei subsp. wolfei (strain DSM 2245B / Goettingen)</name>
    <dbReference type="NCBI Taxonomy" id="335541"/>
    <lineage>
        <taxon>Bacteria</taxon>
        <taxon>Bacillati</taxon>
        <taxon>Bacillota</taxon>
        <taxon>Clostridia</taxon>
        <taxon>Eubacteriales</taxon>
        <taxon>Syntrophomonadaceae</taxon>
        <taxon>Syntrophomonas</taxon>
    </lineage>
</organism>
<dbReference type="InterPro" id="IPR017195">
    <property type="entry name" value="ABC_thiamin-permease_prd"/>
</dbReference>
<dbReference type="AlphaFoldDB" id="Q0AVK4"/>
<proteinExistence type="predicted"/>
<name>Q0AVK4_SYNWW</name>
<feature type="transmembrane region" description="Helical" evidence="1">
    <location>
        <begin position="122"/>
        <end position="144"/>
    </location>
</feature>
<keyword evidence="3" id="KW-1185">Reference proteome</keyword>
<reference evidence="3" key="1">
    <citation type="journal article" date="2010" name="Environ. Microbiol.">
        <title>The genome of Syntrophomonas wolfei: new insights into syntrophic metabolism and biohydrogen production.</title>
        <authorList>
            <person name="Sieber J.R."/>
            <person name="Sims D.R."/>
            <person name="Han C."/>
            <person name="Kim E."/>
            <person name="Lykidis A."/>
            <person name="Lapidus A.L."/>
            <person name="McDonnald E."/>
            <person name="Rohlin L."/>
            <person name="Culley D.E."/>
            <person name="Gunsalus R."/>
            <person name="McInerney M.J."/>
        </authorList>
    </citation>
    <scope>NUCLEOTIDE SEQUENCE [LARGE SCALE GENOMIC DNA]</scope>
    <source>
        <strain evidence="3">DSM 2245B / Goettingen</strain>
    </source>
</reference>
<sequence length="191" mass="20397">MNLMQKFLDRFSLYDLIIIALLAALGIATKSIIVPLAHIITGPFFIPSGAVAGGFYMMWLVLGFGITGRRGTMTLIGLVQAILVIATGIVGSHGVISLLTYTMPGILADLGLFLIGHRVCCLPCSFLAGLLCNITGTIMVNLVYFRLPLIPLVLSLSIAALSGGLGGMLAFKILEQIRTFQNRDQNVSSNQ</sequence>
<dbReference type="Proteomes" id="UP000001968">
    <property type="component" value="Chromosome"/>
</dbReference>
<feature type="transmembrane region" description="Helical" evidence="1">
    <location>
        <begin position="45"/>
        <end position="66"/>
    </location>
</feature>